<dbReference type="CDD" id="cd07377">
    <property type="entry name" value="WHTH_GntR"/>
    <property type="match status" value="1"/>
</dbReference>
<dbReference type="Proteomes" id="UP001151002">
    <property type="component" value="Unassembled WGS sequence"/>
</dbReference>
<keyword evidence="6" id="KW-1185">Reference proteome</keyword>
<reference evidence="5" key="1">
    <citation type="submission" date="2022-11" db="EMBL/GenBank/DDBJ databases">
        <authorList>
            <person name="Somphong A."/>
            <person name="Phongsopitanun W."/>
        </authorList>
    </citation>
    <scope>NUCLEOTIDE SEQUENCE</scope>
    <source>
        <strain evidence="5">Pm04-4</strain>
    </source>
</reference>
<name>A0ABT4B728_9ACTN</name>
<evidence type="ECO:0000256" key="2">
    <source>
        <dbReference type="ARBA" id="ARBA00023125"/>
    </source>
</evidence>
<keyword evidence="1" id="KW-0805">Transcription regulation</keyword>
<organism evidence="5 6">
    <name type="scientific">Paractinoplanes pyxinae</name>
    <dbReference type="NCBI Taxonomy" id="2997416"/>
    <lineage>
        <taxon>Bacteria</taxon>
        <taxon>Bacillati</taxon>
        <taxon>Actinomycetota</taxon>
        <taxon>Actinomycetes</taxon>
        <taxon>Micromonosporales</taxon>
        <taxon>Micromonosporaceae</taxon>
        <taxon>Paractinoplanes</taxon>
    </lineage>
</organism>
<comment type="caution">
    <text evidence="5">The sequence shown here is derived from an EMBL/GenBank/DDBJ whole genome shotgun (WGS) entry which is preliminary data.</text>
</comment>
<dbReference type="InterPro" id="IPR036388">
    <property type="entry name" value="WH-like_DNA-bd_sf"/>
</dbReference>
<dbReference type="InterPro" id="IPR000524">
    <property type="entry name" value="Tscrpt_reg_HTH_GntR"/>
</dbReference>
<gene>
    <name evidence="5" type="ORF">OWR29_25675</name>
</gene>
<dbReference type="Pfam" id="PF00392">
    <property type="entry name" value="GntR"/>
    <property type="match status" value="1"/>
</dbReference>
<evidence type="ECO:0000256" key="3">
    <source>
        <dbReference type="ARBA" id="ARBA00023163"/>
    </source>
</evidence>
<sequence>MPVPPSSREIADDLTARIRSGEYPLGSKLPTLREMAGLYSVSVSTIQRALDRVDERGLIISSQGRGTFVVDRLPQ</sequence>
<evidence type="ECO:0000313" key="6">
    <source>
        <dbReference type="Proteomes" id="UP001151002"/>
    </source>
</evidence>
<keyword evidence="2" id="KW-0238">DNA-binding</keyword>
<dbReference type="InterPro" id="IPR036390">
    <property type="entry name" value="WH_DNA-bd_sf"/>
</dbReference>
<feature type="domain" description="HTH gntR-type" evidence="4">
    <location>
        <begin position="4"/>
        <end position="72"/>
    </location>
</feature>
<dbReference type="SMART" id="SM00345">
    <property type="entry name" value="HTH_GNTR"/>
    <property type="match status" value="1"/>
</dbReference>
<accession>A0ABT4B728</accession>
<evidence type="ECO:0000259" key="4">
    <source>
        <dbReference type="PROSITE" id="PS50949"/>
    </source>
</evidence>
<dbReference type="InterPro" id="IPR050679">
    <property type="entry name" value="Bact_HTH_transcr_reg"/>
</dbReference>
<protein>
    <submittedName>
        <fullName evidence="5">Winged helix-turn-helix domain-containing protein</fullName>
    </submittedName>
</protein>
<evidence type="ECO:0000256" key="1">
    <source>
        <dbReference type="ARBA" id="ARBA00023015"/>
    </source>
</evidence>
<dbReference type="PROSITE" id="PS50949">
    <property type="entry name" value="HTH_GNTR"/>
    <property type="match status" value="1"/>
</dbReference>
<evidence type="ECO:0000313" key="5">
    <source>
        <dbReference type="EMBL" id="MCY1141403.1"/>
    </source>
</evidence>
<dbReference type="RefSeq" id="WP_267565788.1">
    <property type="nucleotide sequence ID" value="NZ_JAPNTZ010000009.1"/>
</dbReference>
<keyword evidence="3" id="KW-0804">Transcription</keyword>
<proteinExistence type="predicted"/>
<dbReference type="SUPFAM" id="SSF46785">
    <property type="entry name" value="Winged helix' DNA-binding domain"/>
    <property type="match status" value="1"/>
</dbReference>
<dbReference type="Gene3D" id="1.10.10.10">
    <property type="entry name" value="Winged helix-like DNA-binding domain superfamily/Winged helix DNA-binding domain"/>
    <property type="match status" value="1"/>
</dbReference>
<dbReference type="PANTHER" id="PTHR44846">
    <property type="entry name" value="MANNOSYL-D-GLYCERATE TRANSPORT/METABOLISM SYSTEM REPRESSOR MNGR-RELATED"/>
    <property type="match status" value="1"/>
</dbReference>
<dbReference type="EMBL" id="JAPNTZ010000009">
    <property type="protein sequence ID" value="MCY1141403.1"/>
    <property type="molecule type" value="Genomic_DNA"/>
</dbReference>